<dbReference type="InterPro" id="IPR032675">
    <property type="entry name" value="LRR_dom_sf"/>
</dbReference>
<dbReference type="PANTHER" id="PTHR24113:SF12">
    <property type="entry name" value="RAN GTPASE-ACTIVATING PROTEIN 1"/>
    <property type="match status" value="1"/>
</dbReference>
<reference evidence="6" key="1">
    <citation type="submission" date="2021-02" db="EMBL/GenBank/DDBJ databases">
        <authorList>
            <person name="Nowell W R."/>
        </authorList>
    </citation>
    <scope>NUCLEOTIDE SEQUENCE</scope>
</reference>
<dbReference type="GO" id="GO:0031267">
    <property type="term" value="F:small GTPase binding"/>
    <property type="evidence" value="ECO:0007669"/>
    <property type="project" value="TreeGrafter"/>
</dbReference>
<dbReference type="SUPFAM" id="SSF51294">
    <property type="entry name" value="Hedgehog/intein (Hint) domain"/>
    <property type="match status" value="1"/>
</dbReference>
<dbReference type="SMART" id="SM00368">
    <property type="entry name" value="LRR_RI"/>
    <property type="match status" value="5"/>
</dbReference>
<feature type="compositionally biased region" description="Basic and acidic residues" evidence="4">
    <location>
        <begin position="550"/>
        <end position="588"/>
    </location>
</feature>
<dbReference type="EMBL" id="CAJNOG010000056">
    <property type="protein sequence ID" value="CAF0859171.1"/>
    <property type="molecule type" value="Genomic_DNA"/>
</dbReference>
<dbReference type="Pfam" id="PF13516">
    <property type="entry name" value="LRR_6"/>
    <property type="match status" value="5"/>
</dbReference>
<dbReference type="Gene3D" id="3.80.10.10">
    <property type="entry name" value="Ribonuclease Inhibitor"/>
    <property type="match status" value="2"/>
</dbReference>
<dbReference type="AlphaFoldDB" id="A0A813WV96"/>
<evidence type="ECO:0000256" key="2">
    <source>
        <dbReference type="ARBA" id="ARBA00022614"/>
    </source>
</evidence>
<evidence type="ECO:0000256" key="1">
    <source>
        <dbReference type="ARBA" id="ARBA00022468"/>
    </source>
</evidence>
<dbReference type="SUPFAM" id="SSF52047">
    <property type="entry name" value="RNI-like"/>
    <property type="match status" value="1"/>
</dbReference>
<dbReference type="Gene3D" id="2.170.16.10">
    <property type="entry name" value="Hedgehog/Intein (Hint) domain"/>
    <property type="match status" value="1"/>
</dbReference>
<comment type="caution">
    <text evidence="6">The sequence shown here is derived from an EMBL/GenBank/DDBJ whole genome shotgun (WGS) entry which is preliminary data.</text>
</comment>
<gene>
    <name evidence="6" type="ORF">JYZ213_LOCUS8333</name>
</gene>
<dbReference type="Pfam" id="PF01079">
    <property type="entry name" value="Hint"/>
    <property type="match status" value="1"/>
</dbReference>
<dbReference type="PANTHER" id="PTHR24113">
    <property type="entry name" value="RAN GTPASE-ACTIVATING PROTEIN 1"/>
    <property type="match status" value="1"/>
</dbReference>
<feature type="compositionally biased region" description="Low complexity" evidence="4">
    <location>
        <begin position="611"/>
        <end position="726"/>
    </location>
</feature>
<dbReference type="GO" id="GO:0048471">
    <property type="term" value="C:perinuclear region of cytoplasm"/>
    <property type="evidence" value="ECO:0007669"/>
    <property type="project" value="TreeGrafter"/>
</dbReference>
<feature type="domain" description="Hint" evidence="5">
    <location>
        <begin position="728"/>
        <end position="827"/>
    </location>
</feature>
<name>A0A813WV96_9BILA</name>
<evidence type="ECO:0000259" key="5">
    <source>
        <dbReference type="SMART" id="SM00306"/>
    </source>
</evidence>
<keyword evidence="2" id="KW-0433">Leucine-rich repeat</keyword>
<dbReference type="InterPro" id="IPR036844">
    <property type="entry name" value="Hint_dom_sf"/>
</dbReference>
<evidence type="ECO:0000313" key="7">
    <source>
        <dbReference type="Proteomes" id="UP000663845"/>
    </source>
</evidence>
<dbReference type="InterPro" id="IPR001767">
    <property type="entry name" value="Hedgehog_Hint"/>
</dbReference>
<keyword evidence="1" id="KW-0343">GTPase activation</keyword>
<feature type="compositionally biased region" description="Low complexity" evidence="4">
    <location>
        <begin position="589"/>
        <end position="599"/>
    </location>
</feature>
<organism evidence="6 7">
    <name type="scientific">Adineta steineri</name>
    <dbReference type="NCBI Taxonomy" id="433720"/>
    <lineage>
        <taxon>Eukaryota</taxon>
        <taxon>Metazoa</taxon>
        <taxon>Spiralia</taxon>
        <taxon>Gnathifera</taxon>
        <taxon>Rotifera</taxon>
        <taxon>Eurotatoria</taxon>
        <taxon>Bdelloidea</taxon>
        <taxon>Adinetida</taxon>
        <taxon>Adinetidae</taxon>
        <taxon>Adineta</taxon>
    </lineage>
</organism>
<dbReference type="GO" id="GO:0006913">
    <property type="term" value="P:nucleocytoplasmic transport"/>
    <property type="evidence" value="ECO:0007669"/>
    <property type="project" value="TreeGrafter"/>
</dbReference>
<dbReference type="InterPro" id="IPR027038">
    <property type="entry name" value="RanGap"/>
</dbReference>
<dbReference type="InterPro" id="IPR003587">
    <property type="entry name" value="Hint_dom_N"/>
</dbReference>
<dbReference type="GO" id="GO:0016540">
    <property type="term" value="P:protein autoprocessing"/>
    <property type="evidence" value="ECO:0007669"/>
    <property type="project" value="InterPro"/>
</dbReference>
<proteinExistence type="predicted"/>
<keyword evidence="3" id="KW-0677">Repeat</keyword>
<dbReference type="Proteomes" id="UP000663845">
    <property type="component" value="Unassembled WGS sequence"/>
</dbReference>
<dbReference type="SMART" id="SM00306">
    <property type="entry name" value="HintN"/>
    <property type="match status" value="1"/>
</dbReference>
<sequence length="972" mass="108746">MEDLKCLLLLTPSLGHLKLVLSRSKIDSIFDGSYWEQFIQNNLLLLNKFQFLFTYYTNKFNDTHTLDSLILPFQSSFWLNDKQWLVTCDYILGESKIRLYTTSVWENIETRFPKLLISSINPKCRMILDSNEDMDYNSREGTLTTLDLSYNEISDIGAQYLADALRNHQILITLDLSHNRIENNGVEYLYYAFKENKTLIKLELQGNPGSYCTIVSVAVKTQNDKTITKMDLKDKSIGDNEIKFVSEALHNNESINTLNLSQNQIGERGAQHLADALQNNQTLKILTLSHNEINDIGVQYLANVLQNNTALITLNLESNQIGDTGAQQLAFALKNNEHAIVYGQPDLNNYGEISDNSDPTYDLPDGLSSELDNFFQVATTISYQSLGVYILDQGWSNSNYFINLNPAFDNLFGDKLLIRCLQQQPRLINYVTFTYYDRYDNILNDFNGRPLVYTSRPNKLGHFIESLPSETNYYYIKVFFNLQSNSGFDPSQLFFHCSQSISSTVIATSTTHPKSKSTTHPKAESTTHPKAKSTAHPKGESTAHSTIHSSTEHSPAHSSTEHSSTHSSTEHSSTEHSSTEHSSTEHSSTHSSTYSSTHSSTEHPSTEHSSTDSSTDLSTDSSTDSPTDSSTDLSTDSPTDSSTDSPTDSSTDSPTDSSTDSPTDSSTDSPTDSSTESPTDSSTDSPTDSSTDSPTDSSTDSPTDSSTDSPTDSSTDSPTDSSTPATKEACFSMDETVTMADNSSRFLRDIQAGDQIWTMSYDGTQVYLSEAMMIPHMEPNLTVLFYTVETMTGHRLSLSAQHYIRVQHFDYLPAEQLTANHSLYVFMKDGTIQSTRIRIINQERKTGVYNLITLDGSLLVNDIAASSYVNNGFGPHHLNHRIFTPIRFGYHLSKYFKFLQNAYSLNEYGETWIVNTFLFYCNILVFIDQVLVPVLVIQLSCCSLTGATRFITGKHEESAVLTFFRYFEETAK</sequence>
<feature type="region of interest" description="Disordered" evidence="4">
    <location>
        <begin position="508"/>
        <end position="726"/>
    </location>
</feature>
<dbReference type="GO" id="GO:0005096">
    <property type="term" value="F:GTPase activator activity"/>
    <property type="evidence" value="ECO:0007669"/>
    <property type="project" value="UniProtKB-KW"/>
</dbReference>
<dbReference type="GO" id="GO:0005829">
    <property type="term" value="C:cytosol"/>
    <property type="evidence" value="ECO:0007669"/>
    <property type="project" value="TreeGrafter"/>
</dbReference>
<dbReference type="GO" id="GO:0005634">
    <property type="term" value="C:nucleus"/>
    <property type="evidence" value="ECO:0007669"/>
    <property type="project" value="TreeGrafter"/>
</dbReference>
<dbReference type="PROSITE" id="PS51450">
    <property type="entry name" value="LRR"/>
    <property type="match status" value="1"/>
</dbReference>
<evidence type="ECO:0000313" key="6">
    <source>
        <dbReference type="EMBL" id="CAF0859171.1"/>
    </source>
</evidence>
<protein>
    <recommendedName>
        <fullName evidence="5">Hint domain-containing protein</fullName>
    </recommendedName>
</protein>
<evidence type="ECO:0000256" key="4">
    <source>
        <dbReference type="SAM" id="MobiDB-lite"/>
    </source>
</evidence>
<evidence type="ECO:0000256" key="3">
    <source>
        <dbReference type="ARBA" id="ARBA00022737"/>
    </source>
</evidence>
<dbReference type="CDD" id="cd00081">
    <property type="entry name" value="Hint"/>
    <property type="match status" value="1"/>
</dbReference>
<feature type="compositionally biased region" description="Basic and acidic residues" evidence="4">
    <location>
        <begin position="600"/>
        <end position="610"/>
    </location>
</feature>
<accession>A0A813WV96</accession>
<dbReference type="InterPro" id="IPR001611">
    <property type="entry name" value="Leu-rich_rpt"/>
</dbReference>